<gene>
    <name evidence="1" type="ORF">EV213_10770</name>
</gene>
<accession>A0A4R6U4J5</accession>
<comment type="caution">
    <text evidence="1">The sequence shown here is derived from an EMBL/GenBank/DDBJ whole genome shotgun (WGS) entry which is preliminary data.</text>
</comment>
<proteinExistence type="predicted"/>
<dbReference type="EMBL" id="SNYJ01000007">
    <property type="protein sequence ID" value="TDQ39703.1"/>
    <property type="molecule type" value="Genomic_DNA"/>
</dbReference>
<name>A0A4R6U4J5_9BACI</name>
<dbReference type="InterPro" id="IPR025619">
    <property type="entry name" value="YlzJ"/>
</dbReference>
<dbReference type="OrthoDB" id="1683573at2"/>
<dbReference type="RefSeq" id="WP_133580382.1">
    <property type="nucleotide sequence ID" value="NZ_SNYJ01000007.1"/>
</dbReference>
<dbReference type="Pfam" id="PF14035">
    <property type="entry name" value="YlzJ"/>
    <property type="match status" value="1"/>
</dbReference>
<sequence>MILYTSMPEELIFQPDEKVFQNRMTLQVGGCSLLVEKTTEAQFRVVQVLSSDPSHYLMEAYTPGQILSNLS</sequence>
<dbReference type="Proteomes" id="UP000295632">
    <property type="component" value="Unassembled WGS sequence"/>
</dbReference>
<evidence type="ECO:0000313" key="1">
    <source>
        <dbReference type="EMBL" id="TDQ39703.1"/>
    </source>
</evidence>
<evidence type="ECO:0000313" key="2">
    <source>
        <dbReference type="Proteomes" id="UP000295632"/>
    </source>
</evidence>
<reference evidence="1 2" key="1">
    <citation type="submission" date="2019-03" db="EMBL/GenBank/DDBJ databases">
        <title>Genomic Encyclopedia of Type Strains, Phase IV (KMG-IV): sequencing the most valuable type-strain genomes for metagenomic binning, comparative biology and taxonomic classification.</title>
        <authorList>
            <person name="Goeker M."/>
        </authorList>
    </citation>
    <scope>NUCLEOTIDE SEQUENCE [LARGE SCALE GENOMIC DNA]</scope>
    <source>
        <strain evidence="1 2">DSM 28697</strain>
    </source>
</reference>
<dbReference type="AlphaFoldDB" id="A0A4R6U4J5"/>
<keyword evidence="2" id="KW-1185">Reference proteome</keyword>
<organism evidence="1 2">
    <name type="scientific">Aureibacillus halotolerans</name>
    <dbReference type="NCBI Taxonomy" id="1508390"/>
    <lineage>
        <taxon>Bacteria</taxon>
        <taxon>Bacillati</taxon>
        <taxon>Bacillota</taxon>
        <taxon>Bacilli</taxon>
        <taxon>Bacillales</taxon>
        <taxon>Bacillaceae</taxon>
        <taxon>Aureibacillus</taxon>
    </lineage>
</organism>
<protein>
    <submittedName>
        <fullName evidence="1">YlzJ-like protein</fullName>
    </submittedName>
</protein>